<accession>A0A5C6BHH2</accession>
<dbReference type="Proteomes" id="UP000319908">
    <property type="component" value="Unassembled WGS sequence"/>
</dbReference>
<name>A0A5C6BHH2_9BACT</name>
<proteinExistence type="predicted"/>
<dbReference type="AlphaFoldDB" id="A0A5C6BHH2"/>
<comment type="caution">
    <text evidence="1">The sequence shown here is derived from an EMBL/GenBank/DDBJ whole genome shotgun (WGS) entry which is preliminary data.</text>
</comment>
<dbReference type="RefSeq" id="WP_146409433.1">
    <property type="nucleotide sequence ID" value="NZ_SJPU01000003.1"/>
</dbReference>
<protein>
    <submittedName>
        <fullName evidence="1">Uncharacterized protein</fullName>
    </submittedName>
</protein>
<sequence>MNDVMASDFTAADLPTLDPPGTIVVIGTTPVGIEAALYGRYLGYNVTLVAGVDAWAFTADIKHPRIGPTFDRDWFARHWLGDQSIASRWDDAMPMLPDQSLSPLAIEAIMAQREDAALVLPITMRQWIEDGLQSVLETDLLRGRCFANTFVDSIELVGVTDEDDDEIGDAPQAEEDDSDIPPDFLLTLSGEAIGENTSRQLQCECVIVADLPLESLRLDFELPADYFYRIESTGQTEAADELRAGWRKIAEIYSQLAGRAELDLYRPRRL</sequence>
<reference evidence="1 2" key="1">
    <citation type="journal article" date="2020" name="Antonie Van Leeuwenhoek">
        <title>Rhodopirellula heiligendammensis sp. nov., Rhodopirellula pilleata sp. nov., and Rhodopirellula solitaria sp. nov. isolated from natural or artificial marine surfaces in Northern Germany and California, USA, and emended description of the genus Rhodopirellula.</title>
        <authorList>
            <person name="Kallscheuer N."/>
            <person name="Wiegand S."/>
            <person name="Jogler M."/>
            <person name="Boedeker C."/>
            <person name="Peeters S.H."/>
            <person name="Rast P."/>
            <person name="Heuer A."/>
            <person name="Jetten M.S.M."/>
            <person name="Rohde M."/>
            <person name="Jogler C."/>
        </authorList>
    </citation>
    <scope>NUCLEOTIDE SEQUENCE [LARGE SCALE GENOMIC DNA]</scope>
    <source>
        <strain evidence="1 2">Poly21</strain>
    </source>
</reference>
<evidence type="ECO:0000313" key="2">
    <source>
        <dbReference type="Proteomes" id="UP000319908"/>
    </source>
</evidence>
<dbReference type="SUPFAM" id="SSF51905">
    <property type="entry name" value="FAD/NAD(P)-binding domain"/>
    <property type="match status" value="1"/>
</dbReference>
<dbReference type="EMBL" id="SJPU01000003">
    <property type="protein sequence ID" value="TWU11127.1"/>
    <property type="molecule type" value="Genomic_DNA"/>
</dbReference>
<evidence type="ECO:0000313" key="1">
    <source>
        <dbReference type="EMBL" id="TWU11127.1"/>
    </source>
</evidence>
<organism evidence="1 2">
    <name type="scientific">Allorhodopirellula heiligendammensis</name>
    <dbReference type="NCBI Taxonomy" id="2714739"/>
    <lineage>
        <taxon>Bacteria</taxon>
        <taxon>Pseudomonadati</taxon>
        <taxon>Planctomycetota</taxon>
        <taxon>Planctomycetia</taxon>
        <taxon>Pirellulales</taxon>
        <taxon>Pirellulaceae</taxon>
        <taxon>Allorhodopirellula</taxon>
    </lineage>
</organism>
<keyword evidence="2" id="KW-1185">Reference proteome</keyword>
<dbReference type="OrthoDB" id="9773233at2"/>
<gene>
    <name evidence="1" type="ORF">Poly21_50340</name>
</gene>
<dbReference type="InterPro" id="IPR036188">
    <property type="entry name" value="FAD/NAD-bd_sf"/>
</dbReference>